<name>A0AAW1LSQ6_POPJA</name>
<reference evidence="2 3" key="1">
    <citation type="journal article" date="2024" name="BMC Genomics">
        <title>De novo assembly and annotation of Popillia japonica's genome with initial clues to its potential as an invasive pest.</title>
        <authorList>
            <person name="Cucini C."/>
            <person name="Boschi S."/>
            <person name="Funari R."/>
            <person name="Cardaioli E."/>
            <person name="Iannotti N."/>
            <person name="Marturano G."/>
            <person name="Paoli F."/>
            <person name="Bruttini M."/>
            <person name="Carapelli A."/>
            <person name="Frati F."/>
            <person name="Nardi F."/>
        </authorList>
    </citation>
    <scope>NUCLEOTIDE SEQUENCE [LARGE SCALE GENOMIC DNA]</scope>
    <source>
        <strain evidence="2">DMR45628</strain>
    </source>
</reference>
<dbReference type="EMBL" id="JASPKY010000108">
    <property type="protein sequence ID" value="KAK9736805.1"/>
    <property type="molecule type" value="Genomic_DNA"/>
</dbReference>
<proteinExistence type="predicted"/>
<sequence length="98" mass="9965">MHGQNGCGGCFKLLDNLLSSAQLSSSHHQPPPPVTPTGADDQLLGTPTGADDQLLGLRALANGCGGCFKLLDNLLSSAQLSSSHHQPPPPVTPTGADD</sequence>
<keyword evidence="3" id="KW-1185">Reference proteome</keyword>
<evidence type="ECO:0000313" key="3">
    <source>
        <dbReference type="Proteomes" id="UP001458880"/>
    </source>
</evidence>
<protein>
    <submittedName>
        <fullName evidence="2">Uncharacterized protein</fullName>
    </submittedName>
</protein>
<organism evidence="2 3">
    <name type="scientific">Popillia japonica</name>
    <name type="common">Japanese beetle</name>
    <dbReference type="NCBI Taxonomy" id="7064"/>
    <lineage>
        <taxon>Eukaryota</taxon>
        <taxon>Metazoa</taxon>
        <taxon>Ecdysozoa</taxon>
        <taxon>Arthropoda</taxon>
        <taxon>Hexapoda</taxon>
        <taxon>Insecta</taxon>
        <taxon>Pterygota</taxon>
        <taxon>Neoptera</taxon>
        <taxon>Endopterygota</taxon>
        <taxon>Coleoptera</taxon>
        <taxon>Polyphaga</taxon>
        <taxon>Scarabaeiformia</taxon>
        <taxon>Scarabaeidae</taxon>
        <taxon>Rutelinae</taxon>
        <taxon>Popillia</taxon>
    </lineage>
</organism>
<dbReference type="Proteomes" id="UP001458880">
    <property type="component" value="Unassembled WGS sequence"/>
</dbReference>
<evidence type="ECO:0000256" key="1">
    <source>
        <dbReference type="SAM" id="MobiDB-lite"/>
    </source>
</evidence>
<accession>A0AAW1LSQ6</accession>
<evidence type="ECO:0000313" key="2">
    <source>
        <dbReference type="EMBL" id="KAK9736805.1"/>
    </source>
</evidence>
<feature type="region of interest" description="Disordered" evidence="1">
    <location>
        <begin position="79"/>
        <end position="98"/>
    </location>
</feature>
<feature type="region of interest" description="Disordered" evidence="1">
    <location>
        <begin position="22"/>
        <end position="49"/>
    </location>
</feature>
<gene>
    <name evidence="2" type="ORF">QE152_g11266</name>
</gene>
<dbReference type="AlphaFoldDB" id="A0AAW1LSQ6"/>
<comment type="caution">
    <text evidence="2">The sequence shown here is derived from an EMBL/GenBank/DDBJ whole genome shotgun (WGS) entry which is preliminary data.</text>
</comment>